<dbReference type="EMBL" id="JAUFSA010000004">
    <property type="protein sequence ID" value="MDP7739233.1"/>
    <property type="molecule type" value="Genomic_DNA"/>
</dbReference>
<reference evidence="3" key="1">
    <citation type="submission" date="2023-06" db="EMBL/GenBank/DDBJ databases">
        <title>Identification of two novel mycobacterium reveal diversities and complexities of Mycobacterium gordonae clade.</title>
        <authorList>
            <person name="Matsumoto Y."/>
            <person name="Nakamura S."/>
            <person name="Motooka D."/>
            <person name="Fukushima K."/>
        </authorList>
    </citation>
    <scope>NUCLEOTIDE SEQUENCE</scope>
    <source>
        <strain evidence="3">TY812</strain>
    </source>
</reference>
<feature type="region of interest" description="Disordered" evidence="1">
    <location>
        <begin position="206"/>
        <end position="232"/>
    </location>
</feature>
<sequence length="537" mass="57900">MTAATASRQTRFSPARASWRRLTVFVTLLVLGWALAVPVGHTPRWWHYLVGAALALALVGSWHGQHVSTTMARWTPMVWRNQRLRSRGSGEPVRRRHRTPHSPGPAGSTARLHAQIVVHVRPQPHALITTDDVDDQLPWEFVTAWLDRYGIRTDTLTVCSVTRTPPASGLRSDAATLLGGRRTQHHDTWLTYTVSAHSNVGALVARHGPSTTSTPQAGDTDADADGRATTPGLASLADTTARRLIAELRERGWLATVADQTQLPQFVPASVTVRRHTWTGIEYSDGYRAVYAVDPAALADVADALPALPTKSTWLSLTMRSQGRQPATISAVVGTLTTTRPARCPLSGLHGFHGLHHQVAPTLTATHFAAHTQLPRGPLAANDLTALRWPTTAAGVPIGFNRARQPVYLGLASPEPVRITVTGTPQFQVGITARLALSGLTLALYTADPARWAALANHAGPQQFTIQPTSVSPEAIVVSDGSCDTPAGAGITVTLRQPQSTQAPATTVVITQDDRHPDLFYITTPHGRQWLSSRLSE</sequence>
<organism evidence="3 4">
    <name type="scientific">Mycobacterium paragordonae</name>
    <dbReference type="NCBI Taxonomy" id="1389713"/>
    <lineage>
        <taxon>Bacteria</taxon>
        <taxon>Bacillati</taxon>
        <taxon>Actinomycetota</taxon>
        <taxon>Actinomycetes</taxon>
        <taxon>Mycobacteriales</taxon>
        <taxon>Mycobacteriaceae</taxon>
        <taxon>Mycobacterium</taxon>
    </lineage>
</organism>
<name>A0AAJ1W6G5_9MYCO</name>
<comment type="caution">
    <text evidence="3">The sequence shown here is derived from an EMBL/GenBank/DDBJ whole genome shotgun (WGS) entry which is preliminary data.</text>
</comment>
<evidence type="ECO:0000256" key="1">
    <source>
        <dbReference type="SAM" id="MobiDB-lite"/>
    </source>
</evidence>
<evidence type="ECO:0008006" key="5">
    <source>
        <dbReference type="Google" id="ProtNLM"/>
    </source>
</evidence>
<keyword evidence="2" id="KW-1133">Transmembrane helix</keyword>
<accession>A0AAJ1W6G5</accession>
<gene>
    <name evidence="3" type="ORF">QXL92_31355</name>
</gene>
<feature type="transmembrane region" description="Helical" evidence="2">
    <location>
        <begin position="46"/>
        <end position="64"/>
    </location>
</feature>
<keyword evidence="2" id="KW-0472">Membrane</keyword>
<proteinExistence type="predicted"/>
<dbReference type="Proteomes" id="UP001229081">
    <property type="component" value="Unassembled WGS sequence"/>
</dbReference>
<protein>
    <recommendedName>
        <fullName evidence="5">Type VII secretion protein EccE</fullName>
    </recommendedName>
</protein>
<keyword evidence="2" id="KW-0812">Transmembrane</keyword>
<dbReference type="RefSeq" id="WP_240751278.1">
    <property type="nucleotide sequence ID" value="NZ_JAUFSA010000004.1"/>
</dbReference>
<feature type="region of interest" description="Disordered" evidence="1">
    <location>
        <begin position="85"/>
        <end position="109"/>
    </location>
</feature>
<evidence type="ECO:0000313" key="4">
    <source>
        <dbReference type="Proteomes" id="UP001229081"/>
    </source>
</evidence>
<evidence type="ECO:0000256" key="2">
    <source>
        <dbReference type="SAM" id="Phobius"/>
    </source>
</evidence>
<evidence type="ECO:0000313" key="3">
    <source>
        <dbReference type="EMBL" id="MDP7739233.1"/>
    </source>
</evidence>
<dbReference type="AlphaFoldDB" id="A0AAJ1W6G5"/>